<gene>
    <name evidence="1" type="ORF">CLAFUR5_10047</name>
</gene>
<dbReference type="EMBL" id="CP090169">
    <property type="protein sequence ID" value="UJO19773.1"/>
    <property type="molecule type" value="Genomic_DNA"/>
</dbReference>
<reference evidence="1" key="2">
    <citation type="journal article" date="2022" name="Microb. Genom.">
        <title>A chromosome-scale genome assembly of the tomato pathogen Cladosporium fulvum reveals a compartmentalized genome architecture and the presence of a dispensable chromosome.</title>
        <authorList>
            <person name="Zaccaron A.Z."/>
            <person name="Chen L.H."/>
            <person name="Samaras A."/>
            <person name="Stergiopoulos I."/>
        </authorList>
    </citation>
    <scope>NUCLEOTIDE SEQUENCE</scope>
    <source>
        <strain evidence="1">Race5_Kim</strain>
    </source>
</reference>
<dbReference type="GeneID" id="71989925"/>
<name>A0A9Q8PC65_PASFU</name>
<reference evidence="1" key="1">
    <citation type="submission" date="2021-12" db="EMBL/GenBank/DDBJ databases">
        <authorList>
            <person name="Zaccaron A."/>
            <person name="Stergiopoulos I."/>
        </authorList>
    </citation>
    <scope>NUCLEOTIDE SEQUENCE</scope>
    <source>
        <strain evidence="1">Race5_Kim</strain>
    </source>
</reference>
<accession>A0A9Q8PC65</accession>
<sequence length="198" mass="23039">MAPITFSSLAAELRNEIYELAFTSDTGPSLDSTIDLRDTSPPSKALLLVCRKFHNEAYQIYREAYRSYWREQHFSLNLTKRPFNTNRNEWHHMLASIDAVDLAHIKHLHITGATNARCFDDVEFRFTRMPRSWRLAKEHGNQQQPCIFFTLTYMSNGDVDMQMKRTAAEIEEVVEDPARSAILSRNDISVIFDELLEH</sequence>
<dbReference type="KEGG" id="ffu:CLAFUR5_10047"/>
<evidence type="ECO:0000313" key="2">
    <source>
        <dbReference type="Proteomes" id="UP000756132"/>
    </source>
</evidence>
<organism evidence="1 2">
    <name type="scientific">Passalora fulva</name>
    <name type="common">Tomato leaf mold</name>
    <name type="synonym">Cladosporium fulvum</name>
    <dbReference type="NCBI Taxonomy" id="5499"/>
    <lineage>
        <taxon>Eukaryota</taxon>
        <taxon>Fungi</taxon>
        <taxon>Dikarya</taxon>
        <taxon>Ascomycota</taxon>
        <taxon>Pezizomycotina</taxon>
        <taxon>Dothideomycetes</taxon>
        <taxon>Dothideomycetidae</taxon>
        <taxon>Mycosphaerellales</taxon>
        <taxon>Mycosphaerellaceae</taxon>
        <taxon>Fulvia</taxon>
    </lineage>
</organism>
<dbReference type="Proteomes" id="UP000756132">
    <property type="component" value="Chromosome 7"/>
</dbReference>
<dbReference type="AlphaFoldDB" id="A0A9Q8PC65"/>
<dbReference type="OrthoDB" id="3650757at2759"/>
<protein>
    <recommendedName>
        <fullName evidence="3">F-box domain-containing protein</fullName>
    </recommendedName>
</protein>
<evidence type="ECO:0008006" key="3">
    <source>
        <dbReference type="Google" id="ProtNLM"/>
    </source>
</evidence>
<keyword evidence="2" id="KW-1185">Reference proteome</keyword>
<proteinExistence type="predicted"/>
<dbReference type="RefSeq" id="XP_047764139.1">
    <property type="nucleotide sequence ID" value="XM_047909195.1"/>
</dbReference>
<evidence type="ECO:0000313" key="1">
    <source>
        <dbReference type="EMBL" id="UJO19773.1"/>
    </source>
</evidence>